<accession>A0AAT9HL82</accession>
<proteinExistence type="predicted"/>
<evidence type="ECO:0000313" key="3">
    <source>
        <dbReference type="EMBL" id="BFO18266.1"/>
    </source>
</evidence>
<sequence length="111" mass="13360">MPRPSCPPRQTTDRPHHDKGHDLGRFLGEDPLAVPWEVVEYLAEQLGIEDASCVKRYPERRRTPYEHAYEIQQHFSYRDFTDRKWGREFRGFLYGRAWTHAEGRWHCSTMR</sequence>
<dbReference type="AlphaFoldDB" id="A0AAT9HL82"/>
<name>A0AAT9HL82_9ACTN</name>
<feature type="domain" description="DUF4158" evidence="2">
    <location>
        <begin position="23"/>
        <end position="103"/>
    </location>
</feature>
<dbReference type="Pfam" id="PF13700">
    <property type="entry name" value="DUF4158"/>
    <property type="match status" value="1"/>
</dbReference>
<evidence type="ECO:0000256" key="1">
    <source>
        <dbReference type="SAM" id="MobiDB-lite"/>
    </source>
</evidence>
<dbReference type="InterPro" id="IPR025296">
    <property type="entry name" value="DUF4158"/>
</dbReference>
<dbReference type="EMBL" id="AP035768">
    <property type="protein sequence ID" value="BFO18266.1"/>
    <property type="molecule type" value="Genomic_DNA"/>
</dbReference>
<feature type="region of interest" description="Disordered" evidence="1">
    <location>
        <begin position="1"/>
        <end position="24"/>
    </location>
</feature>
<organism evidence="3">
    <name type="scientific">Streptomyces haneummycinicus</name>
    <dbReference type="NCBI Taxonomy" id="3074435"/>
    <lineage>
        <taxon>Bacteria</taxon>
        <taxon>Bacillati</taxon>
        <taxon>Actinomycetota</taxon>
        <taxon>Actinomycetes</taxon>
        <taxon>Kitasatosporales</taxon>
        <taxon>Streptomycetaceae</taxon>
        <taxon>Streptomyces</taxon>
    </lineage>
</organism>
<protein>
    <recommendedName>
        <fullName evidence="2">DUF4158 domain-containing protein</fullName>
    </recommendedName>
</protein>
<evidence type="ECO:0000259" key="2">
    <source>
        <dbReference type="Pfam" id="PF13700"/>
    </source>
</evidence>
<feature type="compositionally biased region" description="Basic and acidic residues" evidence="1">
    <location>
        <begin position="11"/>
        <end position="24"/>
    </location>
</feature>
<reference evidence="3" key="1">
    <citation type="submission" date="2024-06" db="EMBL/GenBank/DDBJ databases">
        <authorList>
            <consortium name="consrtm"/>
            <person name="Uemura M."/>
            <person name="Terahara T."/>
        </authorList>
    </citation>
    <scope>NUCLEOTIDE SEQUENCE</scope>
    <source>
        <strain evidence="3">KM77-8</strain>
    </source>
</reference>
<gene>
    <name evidence="3" type="ORF">SHKM778_46540</name>
</gene>
<reference evidence="3" key="2">
    <citation type="submission" date="2024-07" db="EMBL/GenBank/DDBJ databases">
        <title>Streptomyces haneummycinica sp. nov., a new antibiotic-producing actinobacterium isolated from marine sediment.</title>
        <authorList>
            <person name="Uemura M."/>
            <person name="Hamada M."/>
            <person name="Hirano S."/>
            <person name="Kobayashi K."/>
            <person name="Ohshiro T."/>
            <person name="Kobayashi T."/>
            <person name="Terahara T."/>
        </authorList>
    </citation>
    <scope>NUCLEOTIDE SEQUENCE</scope>
    <source>
        <strain evidence="3">KM77-8</strain>
    </source>
</reference>